<protein>
    <submittedName>
        <fullName evidence="1">Uncharacterized protein</fullName>
    </submittedName>
</protein>
<dbReference type="AlphaFoldDB" id="A0A128EJA5"/>
<evidence type="ECO:0000313" key="2">
    <source>
        <dbReference type="Proteomes" id="UP000069632"/>
    </source>
</evidence>
<evidence type="ECO:0000313" key="1">
    <source>
        <dbReference type="EMBL" id="CZE47710.1"/>
    </source>
</evidence>
<dbReference type="Proteomes" id="UP000069632">
    <property type="component" value="Unassembled WGS sequence"/>
</dbReference>
<reference evidence="1 2" key="1">
    <citation type="submission" date="2016-02" db="EMBL/GenBank/DDBJ databases">
        <authorList>
            <consortium name="Pathogen Informatics"/>
        </authorList>
    </citation>
    <scope>NUCLEOTIDE SEQUENCE [LARGE SCALE GENOMIC DNA]</scope>
    <source>
        <strain evidence="1 2">RC20</strain>
    </source>
</reference>
<dbReference type="RefSeq" id="WP_165589859.1">
    <property type="nucleotide sequence ID" value="NZ_CP053844.1"/>
</dbReference>
<dbReference type="EMBL" id="FIZP01000004">
    <property type="protein sequence ID" value="CZE47710.1"/>
    <property type="molecule type" value="Genomic_DNA"/>
</dbReference>
<proteinExistence type="predicted"/>
<accession>A0A128EJA5</accession>
<gene>
    <name evidence="1" type="ORF">ERS672216_01020</name>
</gene>
<organism evidence="1 2">
    <name type="scientific">Campylobacter geochelonis</name>
    <dbReference type="NCBI Taxonomy" id="1780362"/>
    <lineage>
        <taxon>Bacteria</taxon>
        <taxon>Pseudomonadati</taxon>
        <taxon>Campylobacterota</taxon>
        <taxon>Epsilonproteobacteria</taxon>
        <taxon>Campylobacterales</taxon>
        <taxon>Campylobacteraceae</taxon>
        <taxon>Campylobacter</taxon>
    </lineage>
</organism>
<sequence length="57" mass="6803">MKKEVSEKIEKQVNALFDDLDNIANNLIWWNIATNITTEKLLYILEIKINEKKERIN</sequence>
<keyword evidence="2" id="KW-1185">Reference proteome</keyword>
<name>A0A128EJA5_9BACT</name>